<evidence type="ECO:0000256" key="1">
    <source>
        <dbReference type="SAM" id="MobiDB-lite"/>
    </source>
</evidence>
<protein>
    <submittedName>
        <fullName evidence="2">Uncharacterized protein</fullName>
    </submittedName>
</protein>
<feature type="region of interest" description="Disordered" evidence="1">
    <location>
        <begin position="32"/>
        <end position="60"/>
    </location>
</feature>
<accession>A0A939EAB5</accession>
<organism evidence="2 3">
    <name type="scientific">Roseibium aggregatum</name>
    <dbReference type="NCBI Taxonomy" id="187304"/>
    <lineage>
        <taxon>Bacteria</taxon>
        <taxon>Pseudomonadati</taxon>
        <taxon>Pseudomonadota</taxon>
        <taxon>Alphaproteobacteria</taxon>
        <taxon>Hyphomicrobiales</taxon>
        <taxon>Stappiaceae</taxon>
        <taxon>Roseibium</taxon>
    </lineage>
</organism>
<proteinExistence type="predicted"/>
<comment type="caution">
    <text evidence="2">The sequence shown here is derived from an EMBL/GenBank/DDBJ whole genome shotgun (WGS) entry which is preliminary data.</text>
</comment>
<dbReference type="AlphaFoldDB" id="A0A939EAB5"/>
<reference evidence="2" key="1">
    <citation type="submission" date="2020-12" db="EMBL/GenBank/DDBJ databases">
        <title>Oil enriched cultivation method for isolating marine PHA-producing bacteria.</title>
        <authorList>
            <person name="Zheng W."/>
            <person name="Yu S."/>
            <person name="Huang Y."/>
        </authorList>
    </citation>
    <scope>NUCLEOTIDE SEQUENCE</scope>
    <source>
        <strain evidence="2">SY-2-12</strain>
    </source>
</reference>
<evidence type="ECO:0000313" key="2">
    <source>
        <dbReference type="EMBL" id="MBN9669258.1"/>
    </source>
</evidence>
<dbReference type="EMBL" id="JAEKJZ010000001">
    <property type="protein sequence ID" value="MBN9669258.1"/>
    <property type="molecule type" value="Genomic_DNA"/>
</dbReference>
<dbReference type="Proteomes" id="UP000664096">
    <property type="component" value="Unassembled WGS sequence"/>
</dbReference>
<name>A0A939EAB5_9HYPH</name>
<evidence type="ECO:0000313" key="3">
    <source>
        <dbReference type="Proteomes" id="UP000664096"/>
    </source>
</evidence>
<sequence>MSGPTREEAADLILSAKRLAGLAWQARAKQIGISAEQLPNPQGGRARGDATGKRPFRNAS</sequence>
<dbReference type="RefSeq" id="WP_207138837.1">
    <property type="nucleotide sequence ID" value="NZ_JAEKJZ010000001.1"/>
</dbReference>
<gene>
    <name evidence="2" type="ORF">JF539_02835</name>
</gene>